<dbReference type="GO" id="GO:0030254">
    <property type="term" value="P:protein secretion by the type III secretion system"/>
    <property type="evidence" value="ECO:0007669"/>
    <property type="project" value="InterPro"/>
</dbReference>
<evidence type="ECO:0000259" key="1">
    <source>
        <dbReference type="Pfam" id="PF07201"/>
    </source>
</evidence>
<dbReference type="Proteomes" id="UP000281904">
    <property type="component" value="Chromosome"/>
</dbReference>
<dbReference type="EMBL" id="JADULK010000005">
    <property type="protein sequence ID" value="MBH1930325.1"/>
    <property type="molecule type" value="Genomic_DNA"/>
</dbReference>
<dbReference type="NCBIfam" id="TIGR02511">
    <property type="entry name" value="type_III_tyeA"/>
    <property type="match status" value="1"/>
</dbReference>
<proteinExistence type="predicted"/>
<dbReference type="InterPro" id="IPR010812">
    <property type="entry name" value="HrpJ-like"/>
</dbReference>
<dbReference type="AlphaFoldDB" id="A0A3S4WVF5"/>
<feature type="domain" description="Hypersensitivity response secretion-like HrpJ" evidence="1">
    <location>
        <begin position="65"/>
        <end position="216"/>
    </location>
</feature>
<reference evidence="2 5" key="2">
    <citation type="submission" date="2020-11" db="EMBL/GenBank/DDBJ databases">
        <title>Enhanced detection system for hospital associated transmission using whole genome sequencing surveillance.</title>
        <authorList>
            <person name="Harrison L.H."/>
            <person name="Van Tyne D."/>
            <person name="Marsh J.W."/>
            <person name="Griffith M.P."/>
            <person name="Snyder D.J."/>
            <person name="Cooper V.S."/>
            <person name="Mustapha M."/>
        </authorList>
    </citation>
    <scope>NUCLEOTIDE SEQUENCE [LARGE SCALE GENOMIC DNA]</scope>
    <source>
        <strain evidence="2 5">SER00230</strain>
    </source>
</reference>
<dbReference type="GO" id="GO:0050709">
    <property type="term" value="P:negative regulation of protein secretion"/>
    <property type="evidence" value="ECO:0007669"/>
    <property type="project" value="InterPro"/>
</dbReference>
<evidence type="ECO:0000313" key="2">
    <source>
        <dbReference type="EMBL" id="MBH1930325.1"/>
    </source>
</evidence>
<dbReference type="RefSeq" id="WP_126531360.1">
    <property type="nucleotide sequence ID" value="NZ_JADULK010000005.1"/>
</dbReference>
<accession>A0A3S4WVF5</accession>
<dbReference type="EMBL" id="LR134493">
    <property type="protein sequence ID" value="VEI65324.1"/>
    <property type="molecule type" value="Genomic_DNA"/>
</dbReference>
<sequence length="376" mass="41963">MLKSSSLAFTPNPLRALMKQGEVGQNKNGGKAAGYVAAGAASADDIKEEAGLMFGEKAESKKKAEQRRLNQHHVRHRHLLNKVELHKMYALLDARDAGRQQASLQRLRDALKRKAETDELLAMLDDDPARCDLLLRVMEREARSDGDEELRQTVEQHLEALELHHGERLRAGLNIAGAIAELTDNPQHKQSLRTLYYDSIVHQQSAMAMVDLLLGHFAPQDFTTGLRTLQRALADDIAALASSIGAGALRHIQTGLFEAGQVNHTLEESRTLLDRMAGKMALGDIDHVELARRLLHICHNGAFQQDFSQLGHDVVPDAQPRHLSIFFNGVLPLVRDLPIGLWKIKDGRQTALKLLENHNTALLKDERRQARRASKR</sequence>
<evidence type="ECO:0000313" key="3">
    <source>
        <dbReference type="EMBL" id="VEI65324.1"/>
    </source>
</evidence>
<dbReference type="SUPFAM" id="SSF140591">
    <property type="entry name" value="Type III secretion system domain"/>
    <property type="match status" value="1"/>
</dbReference>
<reference evidence="3 4" key="1">
    <citation type="submission" date="2018-12" db="EMBL/GenBank/DDBJ databases">
        <authorList>
            <consortium name="Pathogen Informatics"/>
        </authorList>
    </citation>
    <scope>NUCLEOTIDE SEQUENCE [LARGE SCALE GENOMIC DNA]</scope>
    <source>
        <strain evidence="3 4">NCTC10036</strain>
    </source>
</reference>
<gene>
    <name evidence="2" type="primary">sctW</name>
    <name evidence="2" type="ORF">I5U13_11730</name>
    <name evidence="3" type="ORF">NCTC10036_02235</name>
</gene>
<dbReference type="Proteomes" id="UP000624159">
    <property type="component" value="Unassembled WGS sequence"/>
</dbReference>
<dbReference type="Pfam" id="PF07201">
    <property type="entry name" value="HrpJ"/>
    <property type="match status" value="1"/>
</dbReference>
<protein>
    <submittedName>
        <fullName evidence="3">Type III secretion regulator YopN/LcrE/InvE/MxiC</fullName>
    </submittedName>
    <submittedName>
        <fullName evidence="2">Type III secretion system gatekeeper subunit SctW</fullName>
    </submittedName>
</protein>
<dbReference type="NCBIfam" id="TIGR02568">
    <property type="entry name" value="LcrE"/>
    <property type="match status" value="1"/>
</dbReference>
<dbReference type="GO" id="GO:0009986">
    <property type="term" value="C:cell surface"/>
    <property type="evidence" value="ECO:0007669"/>
    <property type="project" value="InterPro"/>
</dbReference>
<evidence type="ECO:0000313" key="4">
    <source>
        <dbReference type="Proteomes" id="UP000281904"/>
    </source>
</evidence>
<name>A0A3S4WVF5_SERRU</name>
<dbReference type="InterPro" id="IPR013351">
    <property type="entry name" value="T3SS_TyeA-rel"/>
</dbReference>
<evidence type="ECO:0000313" key="5">
    <source>
        <dbReference type="Proteomes" id="UP000624159"/>
    </source>
</evidence>
<dbReference type="GO" id="GO:0019867">
    <property type="term" value="C:outer membrane"/>
    <property type="evidence" value="ECO:0007669"/>
    <property type="project" value="InterPro"/>
</dbReference>
<organism evidence="3 4">
    <name type="scientific">Serratia rubidaea</name>
    <name type="common">Serratia marinorubra</name>
    <dbReference type="NCBI Taxonomy" id="61652"/>
    <lineage>
        <taxon>Bacteria</taxon>
        <taxon>Pseudomonadati</taxon>
        <taxon>Pseudomonadota</taxon>
        <taxon>Gammaproteobacteria</taxon>
        <taxon>Enterobacterales</taxon>
        <taxon>Yersiniaceae</taxon>
        <taxon>Serratia</taxon>
    </lineage>
</organism>
<dbReference type="Gene3D" id="1.10.150.630">
    <property type="match status" value="1"/>
</dbReference>
<dbReference type="InterPro" id="IPR013401">
    <property type="entry name" value="T3SS_LcrE"/>
</dbReference>
<keyword evidence="5" id="KW-1185">Reference proteome</keyword>